<evidence type="ECO:0000313" key="4">
    <source>
        <dbReference type="Proteomes" id="UP000230002"/>
    </source>
</evidence>
<feature type="compositionally biased region" description="Basic and acidic residues" evidence="1">
    <location>
        <begin position="174"/>
        <end position="185"/>
    </location>
</feature>
<dbReference type="EMBL" id="AYKW01000001">
    <property type="protein sequence ID" value="PIL36832.1"/>
    <property type="molecule type" value="Genomic_DNA"/>
</dbReference>
<dbReference type="STRING" id="1077348.A0A2G8SSW9"/>
<comment type="caution">
    <text evidence="3">The sequence shown here is derived from an EMBL/GenBank/DDBJ whole genome shotgun (WGS) entry which is preliminary data.</text>
</comment>
<feature type="compositionally biased region" description="Basic residues" evidence="1">
    <location>
        <begin position="186"/>
        <end position="195"/>
    </location>
</feature>
<dbReference type="PANTHER" id="PTHR22306">
    <property type="entry name" value="CHROMOSOME 7 OPEN READING FRAME 50"/>
    <property type="match status" value="1"/>
</dbReference>
<feature type="compositionally biased region" description="Basic and acidic residues" evidence="1">
    <location>
        <begin position="16"/>
        <end position="43"/>
    </location>
</feature>
<feature type="region of interest" description="Disordered" evidence="1">
    <location>
        <begin position="1"/>
        <end position="209"/>
    </location>
</feature>
<evidence type="ECO:0000256" key="1">
    <source>
        <dbReference type="SAM" id="MobiDB-lite"/>
    </source>
</evidence>
<dbReference type="Pfam" id="PF10180">
    <property type="entry name" value="WKF"/>
    <property type="match status" value="1"/>
</dbReference>
<name>A0A2G8SSW9_9APHY</name>
<evidence type="ECO:0000259" key="2">
    <source>
        <dbReference type="Pfam" id="PF10180"/>
    </source>
</evidence>
<proteinExistence type="predicted"/>
<dbReference type="OrthoDB" id="10261563at2759"/>
<feature type="compositionally biased region" description="Basic residues" evidence="1">
    <location>
        <begin position="1"/>
        <end position="15"/>
    </location>
</feature>
<dbReference type="AlphaFoldDB" id="A0A2G8SSW9"/>
<dbReference type="InterPro" id="IPR019327">
    <property type="entry name" value="WKF"/>
</dbReference>
<dbReference type="PANTHER" id="PTHR22306:SF2">
    <property type="entry name" value="CHROMOSOME 7 OPEN READING FRAME 50"/>
    <property type="match status" value="1"/>
</dbReference>
<accession>A0A2G8SSW9</accession>
<organism evidence="3 4">
    <name type="scientific">Ganoderma sinense ZZ0214-1</name>
    <dbReference type="NCBI Taxonomy" id="1077348"/>
    <lineage>
        <taxon>Eukaryota</taxon>
        <taxon>Fungi</taxon>
        <taxon>Dikarya</taxon>
        <taxon>Basidiomycota</taxon>
        <taxon>Agaricomycotina</taxon>
        <taxon>Agaricomycetes</taxon>
        <taxon>Polyporales</taxon>
        <taxon>Polyporaceae</taxon>
        <taxon>Ganoderma</taxon>
    </lineage>
</organism>
<keyword evidence="4" id="KW-1185">Reference proteome</keyword>
<feature type="compositionally biased region" description="Basic residues" evidence="1">
    <location>
        <begin position="162"/>
        <end position="173"/>
    </location>
</feature>
<gene>
    <name evidence="3" type="ORF">GSI_00522</name>
</gene>
<dbReference type="Proteomes" id="UP000230002">
    <property type="component" value="Unassembled WGS sequence"/>
</dbReference>
<reference evidence="3 4" key="1">
    <citation type="journal article" date="2015" name="Sci. Rep.">
        <title>Chromosome-level genome map provides insights into diverse defense mechanisms in the medicinal fungus Ganoderma sinense.</title>
        <authorList>
            <person name="Zhu Y."/>
            <person name="Xu J."/>
            <person name="Sun C."/>
            <person name="Zhou S."/>
            <person name="Xu H."/>
            <person name="Nelson D.R."/>
            <person name="Qian J."/>
            <person name="Song J."/>
            <person name="Luo H."/>
            <person name="Xiang L."/>
            <person name="Li Y."/>
            <person name="Xu Z."/>
            <person name="Ji A."/>
            <person name="Wang L."/>
            <person name="Lu S."/>
            <person name="Hayward A."/>
            <person name="Sun W."/>
            <person name="Li X."/>
            <person name="Schwartz D.C."/>
            <person name="Wang Y."/>
            <person name="Chen S."/>
        </authorList>
    </citation>
    <scope>NUCLEOTIDE SEQUENCE [LARGE SCALE GENOMIC DNA]</scope>
    <source>
        <strain evidence="3 4">ZZ0214-1</strain>
    </source>
</reference>
<sequence>MSASSVHKRPKKHIKSKDPLPEVGRQDGEDEKPRKSKKAKADKTSSSVSTPAVTDMIESSSEPAKETVRKKRKKTDGEGASESSQGVEDSGPKKKKKEHRREEEATEQVNGLQIEEDDGGRKKKKKRRESSTAESGEKGYQGEGGLGNEEVGDHRTDVKLSSSKKGKKEKKRKQSEDEGDMARPKEKSKKKRKHGSSSGFPNPSEDESLNDQARKALEYAFTQFEDPDRWKFHKARQNWLLRNIWSDETVPEKYVPLATRYLQGVQGGARETLIKACREALEPPKPAAANAETVEQEILPESLEADGAAKRTVTFTVDDKEDRNTVLPTHNTKRQRAASLLTVLTS</sequence>
<protein>
    <recommendedName>
        <fullName evidence="2">WKF domain-containing protein</fullName>
    </recommendedName>
</protein>
<feature type="domain" description="WKF" evidence="2">
    <location>
        <begin position="219"/>
        <end position="279"/>
    </location>
</feature>
<evidence type="ECO:0000313" key="3">
    <source>
        <dbReference type="EMBL" id="PIL36832.1"/>
    </source>
</evidence>